<dbReference type="Gene3D" id="1.20.5.100">
    <property type="entry name" value="Cytochrome c1, transmembrane anchor, C-terminal"/>
    <property type="match status" value="1"/>
</dbReference>
<feature type="binding site" evidence="11">
    <location>
        <position position="166"/>
    </location>
    <ligand>
        <name>NAD(+)</name>
        <dbReference type="ChEBI" id="CHEBI:57540"/>
    </ligand>
</feature>
<feature type="active site" description="Nucleophile" evidence="9">
    <location>
        <position position="274"/>
    </location>
</feature>
<dbReference type="SUPFAM" id="SSF51735">
    <property type="entry name" value="NAD(P)-binding Rossmann-fold domains"/>
    <property type="match status" value="1"/>
</dbReference>
<dbReference type="InterPro" id="IPR008927">
    <property type="entry name" value="6-PGluconate_DH-like_C_sf"/>
</dbReference>
<feature type="domain" description="UDP-glucose/GDP-mannose dehydrogenase C-terminal" evidence="12">
    <location>
        <begin position="328"/>
        <end position="430"/>
    </location>
</feature>
<dbReference type="GO" id="GO:0051287">
    <property type="term" value="F:NAD binding"/>
    <property type="evidence" value="ECO:0007669"/>
    <property type="project" value="InterPro"/>
</dbReference>
<dbReference type="InterPro" id="IPR014027">
    <property type="entry name" value="UDP-Glc/GDP-Man_DH_C"/>
</dbReference>
<evidence type="ECO:0000256" key="3">
    <source>
        <dbReference type="ARBA" id="ARBA00012954"/>
    </source>
</evidence>
<accession>A0A0P1LTT5</accession>
<dbReference type="UniPathway" id="UPA00038">
    <property type="reaction ID" value="UER00491"/>
</dbReference>
<accession>A0A0P1P955</accession>
<sequence length="446" mass="49666">MKISVIGTGYVGLVTGACFADTGNDVICMDVDSAKISKLKKGILPIYEPGLDEIVKKNLAVGRLSFTTELEEAVKKSELIFLCLPTPPSKDGDADLSIVFNVVKNIARILKREIKSNPQLRKLIVSKSTVPVGTADRIKEVIFSILGKIPEGAFIDVASNPEFLKEGNAVQDFMFPDRVVIGVNNGESERIMRELYEPFVRTGAPILVMDTRSAEMVKYTANAFLAMRISFMNEIANLCEKLGADVEKVRVAIGYDVRIGPKFLFPGVGWGGSCFPKDLKALIKMGAKNGVDLKIVKAVYDVNERQKKLIVEKIKKHFNGRLKDKKIAIWGLSFKPKTDDMREAPSITIINELLKLGASVVAYDPVAIPNAKKIFDKRIKFAKNQYEALKGADALVLVTEWQEFREPDFNYMKNLMRTPVVFDGRNIYKPEKLKGLGFVYYGIGRK</sequence>
<dbReference type="EC" id="1.1.1.22" evidence="3 8"/>
<proteinExistence type="inferred from homology"/>
<dbReference type="InterPro" id="IPR017476">
    <property type="entry name" value="UDP-Glc/GDP-Man"/>
</dbReference>
<dbReference type="InterPro" id="IPR001732">
    <property type="entry name" value="UDP-Glc/GDP-Man_DH_N"/>
</dbReference>
<evidence type="ECO:0000256" key="6">
    <source>
        <dbReference type="ARBA" id="ARBA00023027"/>
    </source>
</evidence>
<comment type="catalytic activity">
    <reaction evidence="7 8">
        <text>UDP-alpha-D-glucose + 2 NAD(+) + H2O = UDP-alpha-D-glucuronate + 2 NADH + 3 H(+)</text>
        <dbReference type="Rhea" id="RHEA:23596"/>
        <dbReference type="ChEBI" id="CHEBI:15377"/>
        <dbReference type="ChEBI" id="CHEBI:15378"/>
        <dbReference type="ChEBI" id="CHEBI:57540"/>
        <dbReference type="ChEBI" id="CHEBI:57945"/>
        <dbReference type="ChEBI" id="CHEBI:58052"/>
        <dbReference type="ChEBI" id="CHEBI:58885"/>
        <dbReference type="EC" id="1.1.1.22"/>
    </reaction>
</comment>
<feature type="binding site" evidence="11">
    <location>
        <position position="30"/>
    </location>
    <ligand>
        <name>NAD(+)</name>
        <dbReference type="ChEBI" id="CHEBI:57540"/>
    </ligand>
</feature>
<dbReference type="PROSITE" id="PS51257">
    <property type="entry name" value="PROKAR_LIPOPROTEIN"/>
    <property type="match status" value="1"/>
</dbReference>
<accession>A0A0P1LV87</accession>
<evidence type="ECO:0000256" key="7">
    <source>
        <dbReference type="ARBA" id="ARBA00047473"/>
    </source>
</evidence>
<dbReference type="SMART" id="SM00984">
    <property type="entry name" value="UDPG_MGDP_dh_C"/>
    <property type="match status" value="1"/>
</dbReference>
<evidence type="ECO:0000256" key="8">
    <source>
        <dbReference type="PIRNR" id="PIRNR000124"/>
    </source>
</evidence>
<dbReference type="PIRSF" id="PIRSF500134">
    <property type="entry name" value="UDPglc_DH_bac"/>
    <property type="match status" value="1"/>
</dbReference>
<reference evidence="14 15" key="1">
    <citation type="submission" date="2015-11" db="EMBL/GenBank/DDBJ databases">
        <authorList>
            <person name="Zhang Y."/>
            <person name="Guo Z."/>
        </authorList>
    </citation>
    <scope>NUCLEOTIDE SEQUENCE [LARGE SCALE GENOMIC DNA]</scope>
    <source>
        <strain evidence="14">JGI-4</strain>
    </source>
</reference>
<dbReference type="InterPro" id="IPR028357">
    <property type="entry name" value="UDPglc_DH_bac"/>
</dbReference>
<accession>A0A0P1NTN6</accession>
<dbReference type="GO" id="GO:0006065">
    <property type="term" value="P:UDP-glucuronate biosynthetic process"/>
    <property type="evidence" value="ECO:0007669"/>
    <property type="project" value="UniProtKB-UniPathway"/>
</dbReference>
<comment type="similarity">
    <text evidence="2 8">Belongs to the UDP-glucose/GDP-mannose dehydrogenase family.</text>
</comment>
<accession>A0A0P1LCV7</accession>
<feature type="binding site" evidence="10">
    <location>
        <begin position="263"/>
        <end position="267"/>
    </location>
    <ligand>
        <name>substrate</name>
    </ligand>
</feature>
<evidence type="ECO:0000256" key="10">
    <source>
        <dbReference type="PIRSR" id="PIRSR500134-2"/>
    </source>
</evidence>
<evidence type="ECO:0000256" key="4">
    <source>
        <dbReference type="ARBA" id="ARBA00015132"/>
    </source>
</evidence>
<dbReference type="EMBL" id="CZVI01000010">
    <property type="protein sequence ID" value="CUS85809.1"/>
    <property type="molecule type" value="Genomic_DNA"/>
</dbReference>
<organism evidence="14 15">
    <name type="scientific">Candidatus Kryptonium thompsonii</name>
    <dbReference type="NCBI Taxonomy" id="1633631"/>
    <lineage>
        <taxon>Bacteria</taxon>
        <taxon>Pseudomonadati</taxon>
        <taxon>Candidatus Kryptoniota</taxon>
        <taxon>Candidatus Kryptonium</taxon>
    </lineage>
</organism>
<dbReference type="SUPFAM" id="SSF52413">
    <property type="entry name" value="UDP-glucose/GDP-mannose dehydrogenase C-terminal domain"/>
    <property type="match status" value="1"/>
</dbReference>
<keyword evidence="5 8" id="KW-0560">Oxidoreductase</keyword>
<evidence type="ECO:0000313" key="13">
    <source>
        <dbReference type="EMBL" id="CUS85809.1"/>
    </source>
</evidence>
<dbReference type="AlphaFoldDB" id="A0A0P1LTT5"/>
<feature type="binding site" evidence="11">
    <location>
        <position position="129"/>
    </location>
    <ligand>
        <name>NAD(+)</name>
        <dbReference type="ChEBI" id="CHEBI:57540"/>
    </ligand>
</feature>
<gene>
    <name evidence="14" type="ORF">JGI4_02125</name>
    <name evidence="13" type="ORF">JGI8_00931</name>
</gene>
<dbReference type="Pfam" id="PF00984">
    <property type="entry name" value="UDPG_MGDP_dh"/>
    <property type="match status" value="1"/>
</dbReference>
<reference evidence="13 16" key="2">
    <citation type="submission" date="2015-11" db="EMBL/GenBank/DDBJ databases">
        <authorList>
            <person name="Varghese N."/>
        </authorList>
    </citation>
    <scope>NUCLEOTIDE SEQUENCE [LARGE SCALE GENOMIC DNA]</scope>
    <source>
        <strain evidence="13 16">JGI-8</strain>
    </source>
</reference>
<evidence type="ECO:0000256" key="5">
    <source>
        <dbReference type="ARBA" id="ARBA00023002"/>
    </source>
</evidence>
<evidence type="ECO:0000313" key="16">
    <source>
        <dbReference type="Proteomes" id="UP000182200"/>
    </source>
</evidence>
<evidence type="ECO:0000259" key="12">
    <source>
        <dbReference type="SMART" id="SM00984"/>
    </source>
</evidence>
<dbReference type="GO" id="GO:0000271">
    <property type="term" value="P:polysaccharide biosynthetic process"/>
    <property type="evidence" value="ECO:0007669"/>
    <property type="project" value="InterPro"/>
</dbReference>
<accession>A0A0S4NBR2</accession>
<feature type="binding site" evidence="11">
    <location>
        <position position="277"/>
    </location>
    <ligand>
        <name>NAD(+)</name>
        <dbReference type="ChEBI" id="CHEBI:57540"/>
    </ligand>
</feature>
<feature type="binding site" evidence="10">
    <location>
        <position position="271"/>
    </location>
    <ligand>
        <name>substrate</name>
    </ligand>
</feature>
<evidence type="ECO:0000256" key="2">
    <source>
        <dbReference type="ARBA" id="ARBA00006601"/>
    </source>
</evidence>
<accession>A0A0P1LYX0</accession>
<dbReference type="InterPro" id="IPR036220">
    <property type="entry name" value="UDP-Glc/GDP-Man_DH_C_sf"/>
</dbReference>
<dbReference type="SUPFAM" id="SSF48179">
    <property type="entry name" value="6-phosphogluconate dehydrogenase C-terminal domain-like"/>
    <property type="match status" value="1"/>
</dbReference>
<dbReference type="Proteomes" id="UP000182011">
    <property type="component" value="Unassembled WGS sequence"/>
</dbReference>
<feature type="binding site" evidence="11">
    <location>
        <position position="35"/>
    </location>
    <ligand>
        <name>NAD(+)</name>
        <dbReference type="ChEBI" id="CHEBI:57540"/>
    </ligand>
</feature>
<evidence type="ECO:0000256" key="9">
    <source>
        <dbReference type="PIRSR" id="PIRSR500134-1"/>
    </source>
</evidence>
<evidence type="ECO:0000256" key="11">
    <source>
        <dbReference type="PIRSR" id="PIRSR500134-3"/>
    </source>
</evidence>
<dbReference type="PANTHER" id="PTHR43750:SF3">
    <property type="entry name" value="UDP-GLUCOSE 6-DEHYDROGENASE TUAD"/>
    <property type="match status" value="1"/>
</dbReference>
<evidence type="ECO:0000256" key="1">
    <source>
        <dbReference type="ARBA" id="ARBA00004701"/>
    </source>
</evidence>
<dbReference type="RefSeq" id="WP_047133299.1">
    <property type="nucleotide sequence ID" value="NZ_CZVI01000010.1"/>
</dbReference>
<dbReference type="PIRSF" id="PIRSF000124">
    <property type="entry name" value="UDPglc_GDPman_dh"/>
    <property type="match status" value="1"/>
</dbReference>
<dbReference type="PANTHER" id="PTHR43750">
    <property type="entry name" value="UDP-GLUCOSE 6-DEHYDROGENASE TUAD"/>
    <property type="match status" value="1"/>
</dbReference>
<feature type="binding site" evidence="11">
    <location>
        <position position="86"/>
    </location>
    <ligand>
        <name>NAD(+)</name>
        <dbReference type="ChEBI" id="CHEBI:57540"/>
    </ligand>
</feature>
<keyword evidence="6 8" id="KW-0520">NAD</keyword>
<feature type="binding site" evidence="11">
    <location>
        <position position="342"/>
    </location>
    <ligand>
        <name>NAD(+)</name>
        <dbReference type="ChEBI" id="CHEBI:57540"/>
    </ligand>
</feature>
<comment type="pathway">
    <text evidence="1">Nucleotide-sugar biosynthesis; UDP-alpha-D-glucuronate biosynthesis; UDP-alpha-D-glucuronate from UDP-alpha-D-glucose: step 1/1.</text>
</comment>
<dbReference type="STRING" id="1633631.GCA_001442925_02118"/>
<feature type="binding site" evidence="10">
    <location>
        <position position="335"/>
    </location>
    <ligand>
        <name>substrate</name>
    </ligand>
</feature>
<feature type="binding site" evidence="10">
    <location>
        <position position="218"/>
    </location>
    <ligand>
        <name>substrate</name>
    </ligand>
</feature>
<accession>A0A0P1NUT5</accession>
<dbReference type="Pfam" id="PF03720">
    <property type="entry name" value="UDPG_MGDP_dh_C"/>
    <property type="match status" value="1"/>
</dbReference>
<feature type="binding site" evidence="10">
    <location>
        <begin position="163"/>
        <end position="166"/>
    </location>
    <ligand>
        <name>substrate</name>
    </ligand>
</feature>
<dbReference type="EMBL" id="FAOP01000010">
    <property type="protein sequence ID" value="CUU08574.1"/>
    <property type="molecule type" value="Genomic_DNA"/>
</dbReference>
<protein>
    <recommendedName>
        <fullName evidence="4 8">UDP-glucose 6-dehydrogenase</fullName>
        <ecNumber evidence="3 8">1.1.1.22</ecNumber>
    </recommendedName>
</protein>
<dbReference type="InterPro" id="IPR014026">
    <property type="entry name" value="UDP-Glc/GDP-Man_DH_dimer"/>
</dbReference>
<evidence type="ECO:0000313" key="14">
    <source>
        <dbReference type="EMBL" id="CUU08574.1"/>
    </source>
</evidence>
<accession>A0A0P1M957</accession>
<dbReference type="InterPro" id="IPR036291">
    <property type="entry name" value="NAD(P)-bd_dom_sf"/>
</dbReference>
<name>A0A0P1LTT5_9BACT</name>
<dbReference type="NCBIfam" id="TIGR03026">
    <property type="entry name" value="NDP-sugDHase"/>
    <property type="match status" value="1"/>
</dbReference>
<keyword evidence="16" id="KW-1185">Reference proteome</keyword>
<dbReference type="Gene3D" id="3.40.50.720">
    <property type="entry name" value="NAD(P)-binding Rossmann-like Domain"/>
    <property type="match status" value="2"/>
</dbReference>
<evidence type="ECO:0000313" key="15">
    <source>
        <dbReference type="Proteomes" id="UP000182011"/>
    </source>
</evidence>
<dbReference type="GO" id="GO:0003979">
    <property type="term" value="F:UDP-glucose 6-dehydrogenase activity"/>
    <property type="evidence" value="ECO:0007669"/>
    <property type="project" value="UniProtKB-EC"/>
</dbReference>
<dbReference type="Proteomes" id="UP000182200">
    <property type="component" value="Unassembled WGS sequence"/>
</dbReference>
<dbReference type="Pfam" id="PF03721">
    <property type="entry name" value="UDPG_MGDP_dh_N"/>
    <property type="match status" value="1"/>
</dbReference>